<evidence type="ECO:0000256" key="5">
    <source>
        <dbReference type="ARBA" id="ARBA00023054"/>
    </source>
</evidence>
<accession>A0A2U1MZV8</accession>
<evidence type="ECO:0000256" key="3">
    <source>
        <dbReference type="ARBA" id="ARBA00022490"/>
    </source>
</evidence>
<dbReference type="OrthoDB" id="2014495at2759"/>
<organism evidence="9 10">
    <name type="scientific">Artemisia annua</name>
    <name type="common">Sweet wormwood</name>
    <dbReference type="NCBI Taxonomy" id="35608"/>
    <lineage>
        <taxon>Eukaryota</taxon>
        <taxon>Viridiplantae</taxon>
        <taxon>Streptophyta</taxon>
        <taxon>Embryophyta</taxon>
        <taxon>Tracheophyta</taxon>
        <taxon>Spermatophyta</taxon>
        <taxon>Magnoliopsida</taxon>
        <taxon>eudicotyledons</taxon>
        <taxon>Gunneridae</taxon>
        <taxon>Pentapetalae</taxon>
        <taxon>asterids</taxon>
        <taxon>campanulids</taxon>
        <taxon>Asterales</taxon>
        <taxon>Asteraceae</taxon>
        <taxon>Asteroideae</taxon>
        <taxon>Anthemideae</taxon>
        <taxon>Artemisiinae</taxon>
        <taxon>Artemisia</taxon>
    </lineage>
</organism>
<dbReference type="AlphaFoldDB" id="A0A2U1MZV8"/>
<evidence type="ECO:0000256" key="2">
    <source>
        <dbReference type="ARBA" id="ARBA00008825"/>
    </source>
</evidence>
<sequence>MNLLHGSDPVKLELNRLENEVRDTDEFMNLLHGSDPVKLELNRLENEVRDKDRELSEAHAEIKALRLSERLREKAVEELTDELSKVDEKLKLTESLLDTKLTDELSKVDEKLKLTESLLDTKTLEIKKINDEKKASMAAQFAAEATLRRVHAAQKDDDMPPIEAILAPLEAELKLARQEIAKLQDDNKALDRLTKSKEAALLEAERTVQVALAKASMVDDLQNKNQELMKQIEICQEENKILDKMHRQKVAEVEKLTQTVRELEEAVLAGGAAANAVRDYQRKVQEMNEERKTLDRELARAKVTANRVATVVANEWKDANDKVMPVKQWLEERRFLQGEMQQLRDKLAITERAAKSEALLKEKFQLRLRVLEDTLRSPNSLPRISDGKSVSNGPSRRQSLGGADNFSKLNGMLPKRSPSFQMRSSLSSGSSSILRHAKGTSKSFDGGTRALDRSKSNGSGSPTFNIGQSCDGTKDIEVSSEKPSEPPGTETEDSVPGLLYDLLQKEVIALRKSGHEKDQSIKDKDDAIEMLAKKVDTLTKAMEVEAKKMRREVAAMEKEVAAMRVDKEQDNRAKRFGSSKGPECSTGWGDPKHPITWKRPCGLGNKWMDNIEAELTIVWLYRSMMGFVGLKVLEVGEGFGGFERVRVLKG</sequence>
<keyword evidence="4" id="KW-0493">Microtubule</keyword>
<name>A0A2U1MZV8_ARTAN</name>
<gene>
    <name evidence="9" type="ORF">CTI12_AA322980</name>
</gene>
<feature type="compositionally biased region" description="Basic and acidic residues" evidence="8">
    <location>
        <begin position="472"/>
        <end position="484"/>
    </location>
</feature>
<evidence type="ECO:0000256" key="8">
    <source>
        <dbReference type="SAM" id="MobiDB-lite"/>
    </source>
</evidence>
<evidence type="ECO:0000313" key="10">
    <source>
        <dbReference type="Proteomes" id="UP000245207"/>
    </source>
</evidence>
<proteinExistence type="inferred from homology"/>
<feature type="coiled-coil region" evidence="7">
    <location>
        <begin position="218"/>
        <end position="353"/>
    </location>
</feature>
<dbReference type="PANTHER" id="PTHR31246:SF34">
    <property type="entry name" value="MICROTUBULE-ASSOCIATED PROTEIN"/>
    <property type="match status" value="1"/>
</dbReference>
<dbReference type="Proteomes" id="UP000245207">
    <property type="component" value="Unassembled WGS sequence"/>
</dbReference>
<dbReference type="GO" id="GO:0008017">
    <property type="term" value="F:microtubule binding"/>
    <property type="evidence" value="ECO:0007669"/>
    <property type="project" value="InterPro"/>
</dbReference>
<dbReference type="InterPro" id="IPR009768">
    <property type="entry name" value="MAP70"/>
</dbReference>
<feature type="compositionally biased region" description="Polar residues" evidence="8">
    <location>
        <begin position="377"/>
        <end position="398"/>
    </location>
</feature>
<reference evidence="9 10" key="1">
    <citation type="journal article" date="2018" name="Mol. Plant">
        <title>The genome of Artemisia annua provides insight into the evolution of Asteraceae family and artemisinin biosynthesis.</title>
        <authorList>
            <person name="Shen Q."/>
            <person name="Zhang L."/>
            <person name="Liao Z."/>
            <person name="Wang S."/>
            <person name="Yan T."/>
            <person name="Shi P."/>
            <person name="Liu M."/>
            <person name="Fu X."/>
            <person name="Pan Q."/>
            <person name="Wang Y."/>
            <person name="Lv Z."/>
            <person name="Lu X."/>
            <person name="Zhang F."/>
            <person name="Jiang W."/>
            <person name="Ma Y."/>
            <person name="Chen M."/>
            <person name="Hao X."/>
            <person name="Li L."/>
            <person name="Tang Y."/>
            <person name="Lv G."/>
            <person name="Zhou Y."/>
            <person name="Sun X."/>
            <person name="Brodelius P.E."/>
            <person name="Rose J.K.C."/>
            <person name="Tang K."/>
        </authorList>
    </citation>
    <scope>NUCLEOTIDE SEQUENCE [LARGE SCALE GENOMIC DNA]</scope>
    <source>
        <strain evidence="10">cv. Huhao1</strain>
        <tissue evidence="9">Leaf</tissue>
    </source>
</reference>
<comment type="similarity">
    <text evidence="2">Belongs to the MAP70 family.</text>
</comment>
<evidence type="ECO:0000256" key="1">
    <source>
        <dbReference type="ARBA" id="ARBA00004245"/>
    </source>
</evidence>
<feature type="compositionally biased region" description="Polar residues" evidence="8">
    <location>
        <begin position="456"/>
        <end position="471"/>
    </location>
</feature>
<feature type="coiled-coil region" evidence="7">
    <location>
        <begin position="166"/>
        <end position="193"/>
    </location>
</feature>
<dbReference type="GO" id="GO:0007010">
    <property type="term" value="P:cytoskeleton organization"/>
    <property type="evidence" value="ECO:0007669"/>
    <property type="project" value="InterPro"/>
</dbReference>
<keyword evidence="10" id="KW-1185">Reference proteome</keyword>
<feature type="coiled-coil region" evidence="7">
    <location>
        <begin position="539"/>
        <end position="566"/>
    </location>
</feature>
<keyword evidence="5 7" id="KW-0175">Coiled coil</keyword>
<feature type="region of interest" description="Disordered" evidence="8">
    <location>
        <begin position="377"/>
        <end position="496"/>
    </location>
</feature>
<feature type="coiled-coil region" evidence="7">
    <location>
        <begin position="41"/>
        <end position="96"/>
    </location>
</feature>
<protein>
    <submittedName>
        <fullName evidence="9">Myosin II heavy chain-like protein</fullName>
    </submittedName>
</protein>
<evidence type="ECO:0000256" key="7">
    <source>
        <dbReference type="SAM" id="Coils"/>
    </source>
</evidence>
<dbReference type="Pfam" id="PF07058">
    <property type="entry name" value="MAP70"/>
    <property type="match status" value="2"/>
</dbReference>
<comment type="caution">
    <text evidence="9">The sequence shown here is derived from an EMBL/GenBank/DDBJ whole genome shotgun (WGS) entry which is preliminary data.</text>
</comment>
<dbReference type="GO" id="GO:0005874">
    <property type="term" value="C:microtubule"/>
    <property type="evidence" value="ECO:0007669"/>
    <property type="project" value="UniProtKB-KW"/>
</dbReference>
<keyword evidence="6" id="KW-0206">Cytoskeleton</keyword>
<dbReference type="STRING" id="35608.A0A2U1MZV8"/>
<evidence type="ECO:0000313" key="9">
    <source>
        <dbReference type="EMBL" id="PWA66756.1"/>
    </source>
</evidence>
<dbReference type="EMBL" id="PKPP01003968">
    <property type="protein sequence ID" value="PWA66756.1"/>
    <property type="molecule type" value="Genomic_DNA"/>
</dbReference>
<comment type="subcellular location">
    <subcellularLocation>
        <location evidence="1">Cytoplasm</location>
        <location evidence="1">Cytoskeleton</location>
    </subcellularLocation>
</comment>
<dbReference type="PANTHER" id="PTHR31246">
    <property type="entry name" value="MICROTUBULE-ASSOCIATED PROTEIN 70-2"/>
    <property type="match status" value="1"/>
</dbReference>
<feature type="region of interest" description="Disordered" evidence="8">
    <location>
        <begin position="571"/>
        <end position="591"/>
    </location>
</feature>
<evidence type="ECO:0000256" key="6">
    <source>
        <dbReference type="ARBA" id="ARBA00023212"/>
    </source>
</evidence>
<keyword evidence="3" id="KW-0963">Cytoplasm</keyword>
<evidence type="ECO:0000256" key="4">
    <source>
        <dbReference type="ARBA" id="ARBA00022701"/>
    </source>
</evidence>